<dbReference type="GO" id="GO:0016075">
    <property type="term" value="P:rRNA catabolic process"/>
    <property type="evidence" value="ECO:0007669"/>
    <property type="project" value="TreeGrafter"/>
</dbReference>
<dbReference type="AlphaFoldDB" id="I5B5F3"/>
<dbReference type="InterPro" id="IPR003477">
    <property type="entry name" value="PemK-like"/>
</dbReference>
<dbReference type="HOGENOM" id="CLU_121823_2_3_7"/>
<dbReference type="RefSeq" id="WP_004074329.1">
    <property type="nucleotide sequence ID" value="NZ_CM001488.1"/>
</dbReference>
<evidence type="ECO:0000313" key="2">
    <source>
        <dbReference type="Proteomes" id="UP000005778"/>
    </source>
</evidence>
<proteinExistence type="predicted"/>
<dbReference type="eggNOG" id="COG2337">
    <property type="taxonomic scope" value="Bacteria"/>
</dbReference>
<name>I5B5F3_9BACT</name>
<sequence length="117" mass="12688">MAARSEKKVFIPERGDLVWTDFDPAAGHEQMGHRPVLVLSPAIFNKKILLALVAPVTSRVRGHGFEVVLAGEKISGVILCHQVKTIDFVERGLKFAEKASASVVSDALAKVRALVTE</sequence>
<protein>
    <submittedName>
        <fullName evidence="1">Growth inhibitor</fullName>
    </submittedName>
</protein>
<evidence type="ECO:0000313" key="1">
    <source>
        <dbReference type="EMBL" id="EIM64716.1"/>
    </source>
</evidence>
<dbReference type="PANTHER" id="PTHR33988:SF3">
    <property type="entry name" value="ENDORIBONUCLEASE TOXIN CHPB-RELATED"/>
    <property type="match status" value="1"/>
</dbReference>
<gene>
    <name evidence="1" type="ORF">DespoDRAFT_02899</name>
</gene>
<dbReference type="Proteomes" id="UP000005778">
    <property type="component" value="Chromosome"/>
</dbReference>
<dbReference type="OrthoDB" id="9793906at2"/>
<dbReference type="InterPro" id="IPR011067">
    <property type="entry name" value="Plasmid_toxin/cell-grow_inhib"/>
</dbReference>
<dbReference type="PANTHER" id="PTHR33988">
    <property type="entry name" value="ENDORIBONUCLEASE MAZF-RELATED"/>
    <property type="match status" value="1"/>
</dbReference>
<organism evidence="1 2">
    <name type="scientific">Desulfobacter postgatei 2ac9</name>
    <dbReference type="NCBI Taxonomy" id="879212"/>
    <lineage>
        <taxon>Bacteria</taxon>
        <taxon>Pseudomonadati</taxon>
        <taxon>Thermodesulfobacteriota</taxon>
        <taxon>Desulfobacteria</taxon>
        <taxon>Desulfobacterales</taxon>
        <taxon>Desulfobacteraceae</taxon>
        <taxon>Desulfobacter</taxon>
    </lineage>
</organism>
<dbReference type="STRING" id="879212.DespoDRAFT_02899"/>
<dbReference type="Gene3D" id="2.30.30.110">
    <property type="match status" value="1"/>
</dbReference>
<dbReference type="GO" id="GO:0006402">
    <property type="term" value="P:mRNA catabolic process"/>
    <property type="evidence" value="ECO:0007669"/>
    <property type="project" value="TreeGrafter"/>
</dbReference>
<reference evidence="1 2" key="2">
    <citation type="submission" date="2012-02" db="EMBL/GenBank/DDBJ databases">
        <title>Improved High-Quality Draft sequence of Desulfobacter postgatei 2ac9.</title>
        <authorList>
            <consortium name="US DOE Joint Genome Institute"/>
            <person name="Lucas S."/>
            <person name="Han J."/>
            <person name="Lapidus A."/>
            <person name="Cheng J.-F."/>
            <person name="Goodwin L."/>
            <person name="Pitluck S."/>
            <person name="Peters L."/>
            <person name="Ovchinnikova G."/>
            <person name="Held B."/>
            <person name="Detter J.C."/>
            <person name="Han C."/>
            <person name="Tapia R."/>
            <person name="Land M."/>
            <person name="Hauser L."/>
            <person name="Kyrpides N."/>
            <person name="Ivanova N."/>
            <person name="Pagani I."/>
            <person name="Orellana R."/>
            <person name="Lovley D."/>
            <person name="Woyke T."/>
        </authorList>
    </citation>
    <scope>NUCLEOTIDE SEQUENCE [LARGE SCALE GENOMIC DNA]</scope>
    <source>
        <strain evidence="1 2">2ac9</strain>
    </source>
</reference>
<dbReference type="Pfam" id="PF02452">
    <property type="entry name" value="PemK_toxin"/>
    <property type="match status" value="1"/>
</dbReference>
<accession>I5B5F3</accession>
<dbReference type="GO" id="GO:0003677">
    <property type="term" value="F:DNA binding"/>
    <property type="evidence" value="ECO:0007669"/>
    <property type="project" value="InterPro"/>
</dbReference>
<keyword evidence="2" id="KW-1185">Reference proteome</keyword>
<dbReference type="EMBL" id="CM001488">
    <property type="protein sequence ID" value="EIM64716.1"/>
    <property type="molecule type" value="Genomic_DNA"/>
</dbReference>
<reference evidence="1 2" key="1">
    <citation type="submission" date="2011-09" db="EMBL/GenBank/DDBJ databases">
        <authorList>
            <consortium name="US DOE Joint Genome Institute (JGI-PGF)"/>
            <person name="Lucas S."/>
            <person name="Han J."/>
            <person name="Lapidus A."/>
            <person name="Cheng J.-F."/>
            <person name="Goodwin L."/>
            <person name="Pitluck S."/>
            <person name="Peters L."/>
            <person name="Land M.L."/>
            <person name="Hauser L."/>
            <person name="Orellana R."/>
            <person name="Lovley D."/>
            <person name="Woyke T.J."/>
        </authorList>
    </citation>
    <scope>NUCLEOTIDE SEQUENCE [LARGE SCALE GENOMIC DNA]</scope>
    <source>
        <strain evidence="1 2">2ac9</strain>
    </source>
</reference>
<dbReference type="GO" id="GO:0004521">
    <property type="term" value="F:RNA endonuclease activity"/>
    <property type="evidence" value="ECO:0007669"/>
    <property type="project" value="TreeGrafter"/>
</dbReference>
<dbReference type="SUPFAM" id="SSF50118">
    <property type="entry name" value="Cell growth inhibitor/plasmid maintenance toxic component"/>
    <property type="match status" value="1"/>
</dbReference>